<evidence type="ECO:0000256" key="1">
    <source>
        <dbReference type="SAM" id="MobiDB-lite"/>
    </source>
</evidence>
<proteinExistence type="predicted"/>
<dbReference type="GeneID" id="92853673"/>
<feature type="region of interest" description="Disordered" evidence="1">
    <location>
        <begin position="121"/>
        <end position="152"/>
    </location>
</feature>
<sequence>MKHVRALCVKFIASLVLLYVILTLFFGVPFGDVFVLTLFVGVVSYLVGDLMLLPRTNNITATMGDFGLSLILIWAILAMQDNPPYASLAWAAIISALGVTIFEYFFHRYMAANILDETEGEKKRENRGALQYQNEASDELYPVTPSKKRDKK</sequence>
<accession>A0ABN5AHX9</accession>
<gene>
    <name evidence="3" type="ORF">S101395_02381</name>
</gene>
<evidence type="ECO:0000256" key="2">
    <source>
        <dbReference type="SAM" id="Phobius"/>
    </source>
</evidence>
<dbReference type="Pfam" id="PF10710">
    <property type="entry name" value="DUF2512"/>
    <property type="match status" value="1"/>
</dbReference>
<reference evidence="3 4" key="1">
    <citation type="submission" date="2017-06" db="EMBL/GenBank/DDBJ databases">
        <title>Genome sequence of Bacillus sonorensis strain SRCM101395.</title>
        <authorList>
            <person name="Cho S.H."/>
        </authorList>
    </citation>
    <scope>NUCLEOTIDE SEQUENCE [LARGE SCALE GENOMIC DNA]</scope>
    <source>
        <strain evidence="3 4">SRCM101395</strain>
    </source>
</reference>
<feature type="transmembrane region" description="Helical" evidence="2">
    <location>
        <begin position="85"/>
        <end position="106"/>
    </location>
</feature>
<keyword evidence="4" id="KW-1185">Reference proteome</keyword>
<organism evidence="3 4">
    <name type="scientific">Bacillus sonorensis</name>
    <dbReference type="NCBI Taxonomy" id="119858"/>
    <lineage>
        <taxon>Bacteria</taxon>
        <taxon>Bacillati</taxon>
        <taxon>Bacillota</taxon>
        <taxon>Bacilli</taxon>
        <taxon>Bacillales</taxon>
        <taxon>Bacillaceae</taxon>
        <taxon>Bacillus</taxon>
    </lineage>
</organism>
<keyword evidence="2" id="KW-1133">Transmembrane helix</keyword>
<dbReference type="Proteomes" id="UP000196877">
    <property type="component" value="Chromosome"/>
</dbReference>
<feature type="transmembrane region" description="Helical" evidence="2">
    <location>
        <begin position="33"/>
        <end position="52"/>
    </location>
</feature>
<keyword evidence="2" id="KW-0472">Membrane</keyword>
<dbReference type="EMBL" id="CP021920">
    <property type="protein sequence ID" value="ASB88889.1"/>
    <property type="molecule type" value="Genomic_DNA"/>
</dbReference>
<dbReference type="RefSeq" id="WP_006636230.1">
    <property type="nucleotide sequence ID" value="NZ_BORD01000005.1"/>
</dbReference>
<feature type="transmembrane region" description="Helical" evidence="2">
    <location>
        <begin position="7"/>
        <end position="27"/>
    </location>
</feature>
<dbReference type="InterPro" id="IPR019649">
    <property type="entry name" value="DUF2512"/>
</dbReference>
<evidence type="ECO:0008006" key="5">
    <source>
        <dbReference type="Google" id="ProtNLM"/>
    </source>
</evidence>
<evidence type="ECO:0000313" key="4">
    <source>
        <dbReference type="Proteomes" id="UP000196877"/>
    </source>
</evidence>
<evidence type="ECO:0000313" key="3">
    <source>
        <dbReference type="EMBL" id="ASB88889.1"/>
    </source>
</evidence>
<name>A0ABN5AHX9_9BACI</name>
<keyword evidence="2" id="KW-0812">Transmembrane</keyword>
<feature type="transmembrane region" description="Helical" evidence="2">
    <location>
        <begin position="59"/>
        <end position="79"/>
    </location>
</feature>
<protein>
    <recommendedName>
        <fullName evidence="5">DUF2512 family protein</fullName>
    </recommendedName>
</protein>